<dbReference type="PANTHER" id="PTHR43669:SF8">
    <property type="entry name" value="SHORT-CHAIN TYPE DEHYDROGENASE_REDUCTASE-RELATED"/>
    <property type="match status" value="1"/>
</dbReference>
<dbReference type="Gene3D" id="3.40.50.720">
    <property type="entry name" value="NAD(P)-binding Rossmann-like Domain"/>
    <property type="match status" value="1"/>
</dbReference>
<name>A0ABV9SQI3_9ACTN</name>
<evidence type="ECO:0000259" key="5">
    <source>
        <dbReference type="SMART" id="SM01007"/>
    </source>
</evidence>
<dbReference type="InterPro" id="IPR036409">
    <property type="entry name" value="Aldolase_II/adducin_N_sf"/>
</dbReference>
<dbReference type="InterPro" id="IPR001303">
    <property type="entry name" value="Aldolase_II/adducin_N"/>
</dbReference>
<dbReference type="SUPFAM" id="SSF51735">
    <property type="entry name" value="NAD(P)-binding Rossmann-fold domains"/>
    <property type="match status" value="1"/>
</dbReference>
<proteinExistence type="inferred from homology"/>
<accession>A0ABV9SQI3</accession>
<feature type="domain" description="Ketoreductase" evidence="4">
    <location>
        <begin position="426"/>
        <end position="621"/>
    </location>
</feature>
<gene>
    <name evidence="6" type="ORF">ACFPCZ_16200</name>
</gene>
<protein>
    <submittedName>
        <fullName evidence="6">Bifunctional aldolase/short-chain dehydrogenase</fullName>
    </submittedName>
</protein>
<feature type="domain" description="Class II aldolase/adducin N-terminal" evidence="5">
    <location>
        <begin position="12"/>
        <end position="214"/>
    </location>
</feature>
<dbReference type="InterPro" id="IPR036291">
    <property type="entry name" value="NAD(P)-bd_dom_sf"/>
</dbReference>
<evidence type="ECO:0000256" key="2">
    <source>
        <dbReference type="ARBA" id="ARBA00023002"/>
    </source>
</evidence>
<dbReference type="SMART" id="SM00822">
    <property type="entry name" value="PKS_KR"/>
    <property type="match status" value="1"/>
</dbReference>
<comment type="caution">
    <text evidence="6">The sequence shown here is derived from an EMBL/GenBank/DDBJ whole genome shotgun (WGS) entry which is preliminary data.</text>
</comment>
<evidence type="ECO:0000259" key="4">
    <source>
        <dbReference type="SMART" id="SM00822"/>
    </source>
</evidence>
<feature type="region of interest" description="Disordered" evidence="3">
    <location>
        <begin position="17"/>
        <end position="43"/>
    </location>
</feature>
<organism evidence="6 7">
    <name type="scientific">Streptomonospora arabica</name>
    <dbReference type="NCBI Taxonomy" id="412417"/>
    <lineage>
        <taxon>Bacteria</taxon>
        <taxon>Bacillati</taxon>
        <taxon>Actinomycetota</taxon>
        <taxon>Actinomycetes</taxon>
        <taxon>Streptosporangiales</taxon>
        <taxon>Nocardiopsidaceae</taxon>
        <taxon>Streptomonospora</taxon>
    </lineage>
</organism>
<evidence type="ECO:0000256" key="3">
    <source>
        <dbReference type="SAM" id="MobiDB-lite"/>
    </source>
</evidence>
<evidence type="ECO:0000256" key="1">
    <source>
        <dbReference type="ARBA" id="ARBA00006484"/>
    </source>
</evidence>
<evidence type="ECO:0000313" key="7">
    <source>
        <dbReference type="Proteomes" id="UP001595858"/>
    </source>
</evidence>
<keyword evidence="7" id="KW-1185">Reference proteome</keyword>
<dbReference type="EMBL" id="JBHSIY010000013">
    <property type="protein sequence ID" value="MFC4868177.1"/>
    <property type="molecule type" value="Genomic_DNA"/>
</dbReference>
<evidence type="ECO:0000313" key="6">
    <source>
        <dbReference type="EMBL" id="MFC4868177.1"/>
    </source>
</evidence>
<dbReference type="Gene3D" id="3.40.225.10">
    <property type="entry name" value="Class II aldolase/adducin N-terminal domain"/>
    <property type="match status" value="1"/>
</dbReference>
<dbReference type="InterPro" id="IPR057326">
    <property type="entry name" value="KR_dom"/>
</dbReference>
<dbReference type="InterPro" id="IPR013454">
    <property type="entry name" value="Bifunc_RhaD/ADH"/>
</dbReference>
<sequence length="684" mass="72163">MTEQTAHPEVEALLERSHRLGADPRNTNYAGGNASAKGTATDPVTGTGTELMWVKGSGGDLGTLTEAGLAVLRLDRLRALTGVYPGVEREDEMVAAFDYCAHGKGGAAPSIDTAMHGLVDAAHVDHLHPDSGIALACAADGEKLTAACFGDRVAWVPWRRPGFQLGLDIAAIKRDNPQAVGVVLGGHGITAWGETARECEANSLDIIRTAERFIAERGAEKAHPFGPVVAGREPLPEAERRERAAALLPAVRGLASTDRPQVGHYTDSDAVLDFASRAELERLAALGTSCPDHFLRTKVRPLVLDVAPDAPIEDALERLRELHAAYREDYRAYYERHAGPDSPAMRGADPAIVLVPGVGMFSFGADKQTARVAGEFYVNAINVMRGAETLSSYAPIPESEKFRIEYWELEEAKLRRKPAPKPLATRVALVTGGGSGIGRATARRLAAEGACVVVADRDADAAAAAAEELGGADTAVPVAVDVTEPEQIAAALRDSVLAFGGVDLVVNNAGLSISKPLLETTEADWDLQHRVMARGSFLVAREAARVLTRQGMGGDIVYICSKNGVFAGPNNIAYGAAKADQAHQVRLLAAELGGEGIRVNGVNPDGVVRGSGIFAGGWGAQRAAVYGVPEEELGAFYAQRTLLKREVLPEHVANAVYALTCGELSHTTGLHVPVDAGVAAAFLR</sequence>
<dbReference type="Pfam" id="PF00106">
    <property type="entry name" value="adh_short"/>
    <property type="match status" value="1"/>
</dbReference>
<dbReference type="Pfam" id="PF00596">
    <property type="entry name" value="Aldolase_II"/>
    <property type="match status" value="1"/>
</dbReference>
<dbReference type="NCBIfam" id="TIGR02632">
    <property type="entry name" value="RhaD_aldol-ADH"/>
    <property type="match status" value="1"/>
</dbReference>
<dbReference type="PRINTS" id="PR00081">
    <property type="entry name" value="GDHRDH"/>
</dbReference>
<dbReference type="NCBIfam" id="NF006189">
    <property type="entry name" value="PRK08324.1-3"/>
    <property type="match status" value="1"/>
</dbReference>
<dbReference type="SMART" id="SM01007">
    <property type="entry name" value="Aldolase_II"/>
    <property type="match status" value="1"/>
</dbReference>
<dbReference type="SUPFAM" id="SSF53639">
    <property type="entry name" value="AraD/HMP-PK domain-like"/>
    <property type="match status" value="1"/>
</dbReference>
<dbReference type="NCBIfam" id="NF006188">
    <property type="entry name" value="PRK08324.1-1"/>
    <property type="match status" value="1"/>
</dbReference>
<reference evidence="7" key="1">
    <citation type="journal article" date="2019" name="Int. J. Syst. Evol. Microbiol.">
        <title>The Global Catalogue of Microorganisms (GCM) 10K type strain sequencing project: providing services to taxonomists for standard genome sequencing and annotation.</title>
        <authorList>
            <consortium name="The Broad Institute Genomics Platform"/>
            <consortium name="The Broad Institute Genome Sequencing Center for Infectious Disease"/>
            <person name="Wu L."/>
            <person name="Ma J."/>
        </authorList>
    </citation>
    <scope>NUCLEOTIDE SEQUENCE [LARGE SCALE GENOMIC DNA]</scope>
    <source>
        <strain evidence="7">CGMCC 4.7304</strain>
    </source>
</reference>
<keyword evidence="2" id="KW-0560">Oxidoreductase</keyword>
<dbReference type="Proteomes" id="UP001595858">
    <property type="component" value="Unassembled WGS sequence"/>
</dbReference>
<dbReference type="PANTHER" id="PTHR43669">
    <property type="entry name" value="5-KETO-D-GLUCONATE 5-REDUCTASE"/>
    <property type="match status" value="1"/>
</dbReference>
<dbReference type="InterPro" id="IPR002347">
    <property type="entry name" value="SDR_fam"/>
</dbReference>
<feature type="compositionally biased region" description="Polar residues" evidence="3">
    <location>
        <begin position="25"/>
        <end position="43"/>
    </location>
</feature>
<comment type="similarity">
    <text evidence="1">Belongs to the short-chain dehydrogenases/reductases (SDR) family.</text>
</comment>
<dbReference type="RefSeq" id="WP_344144678.1">
    <property type="nucleotide sequence ID" value="NZ_BAAAQI010000011.1"/>
</dbReference>